<reference evidence="2" key="2">
    <citation type="submission" date="2015-01" db="EMBL/GenBank/DDBJ databases">
        <title>Evolutionary Origins and Diversification of the Mycorrhizal Mutualists.</title>
        <authorList>
            <consortium name="DOE Joint Genome Institute"/>
            <consortium name="Mycorrhizal Genomics Consortium"/>
            <person name="Kohler A."/>
            <person name="Kuo A."/>
            <person name="Nagy L.G."/>
            <person name="Floudas D."/>
            <person name="Copeland A."/>
            <person name="Barry K.W."/>
            <person name="Cichocki N."/>
            <person name="Veneault-Fourrey C."/>
            <person name="LaButti K."/>
            <person name="Lindquist E.A."/>
            <person name="Lipzen A."/>
            <person name="Lundell T."/>
            <person name="Morin E."/>
            <person name="Murat C."/>
            <person name="Riley R."/>
            <person name="Ohm R."/>
            <person name="Sun H."/>
            <person name="Tunlid A."/>
            <person name="Henrissat B."/>
            <person name="Grigoriev I.V."/>
            <person name="Hibbett D.S."/>
            <person name="Martin F."/>
        </authorList>
    </citation>
    <scope>NUCLEOTIDE SEQUENCE [LARGE SCALE GENOMIC DNA]</scope>
    <source>
        <strain evidence="2">Marx 270</strain>
    </source>
</reference>
<accession>A0A0C3JXJ8</accession>
<name>A0A0C3JXJ8_PISTI</name>
<reference evidence="1 2" key="1">
    <citation type="submission" date="2014-04" db="EMBL/GenBank/DDBJ databases">
        <authorList>
            <consortium name="DOE Joint Genome Institute"/>
            <person name="Kuo A."/>
            <person name="Kohler A."/>
            <person name="Costa M.D."/>
            <person name="Nagy L.G."/>
            <person name="Floudas D."/>
            <person name="Copeland A."/>
            <person name="Barry K.W."/>
            <person name="Cichocki N."/>
            <person name="Veneault-Fourrey C."/>
            <person name="LaButti K."/>
            <person name="Lindquist E.A."/>
            <person name="Lipzen A."/>
            <person name="Lundell T."/>
            <person name="Morin E."/>
            <person name="Murat C."/>
            <person name="Sun H."/>
            <person name="Tunlid A."/>
            <person name="Henrissat B."/>
            <person name="Grigoriev I.V."/>
            <person name="Hibbett D.S."/>
            <person name="Martin F."/>
            <person name="Nordberg H.P."/>
            <person name="Cantor M.N."/>
            <person name="Hua S.X."/>
        </authorList>
    </citation>
    <scope>NUCLEOTIDE SEQUENCE [LARGE SCALE GENOMIC DNA]</scope>
    <source>
        <strain evidence="1 2">Marx 270</strain>
    </source>
</reference>
<evidence type="ECO:0000313" key="2">
    <source>
        <dbReference type="Proteomes" id="UP000054217"/>
    </source>
</evidence>
<sequence>MKRPYHSTGDGNLKDKSTIQIGRYVLQQELEKLFREANVLYWSQSLMKMTYEFIDHAIAASPTPPPFPIPRLRFVDAGLALAYTQAPESTSISASLSRSSTRMTGAYLLEEKIECNGDFTKFVHNCDCVPLLDPDEEGYDIAEFLCFTQHVQYIKTKGLVYIADYQGMHSFVTCGMALILILLRRESNTAH</sequence>
<dbReference type="AlphaFoldDB" id="A0A0C3JXJ8"/>
<evidence type="ECO:0000313" key="1">
    <source>
        <dbReference type="EMBL" id="KIO02142.1"/>
    </source>
</evidence>
<dbReference type="EMBL" id="KN831983">
    <property type="protein sequence ID" value="KIO02142.1"/>
    <property type="molecule type" value="Genomic_DNA"/>
</dbReference>
<dbReference type="HOGENOM" id="CLU_073913_3_0_1"/>
<gene>
    <name evidence="1" type="ORF">M404DRAFT_148462</name>
</gene>
<protein>
    <recommendedName>
        <fullName evidence="3">Alpha-type protein kinase domain-containing protein</fullName>
    </recommendedName>
</protein>
<dbReference type="Gene3D" id="3.20.200.10">
    <property type="entry name" value="MHCK/EF2 kinase"/>
    <property type="match status" value="1"/>
</dbReference>
<organism evidence="1 2">
    <name type="scientific">Pisolithus tinctorius Marx 270</name>
    <dbReference type="NCBI Taxonomy" id="870435"/>
    <lineage>
        <taxon>Eukaryota</taxon>
        <taxon>Fungi</taxon>
        <taxon>Dikarya</taxon>
        <taxon>Basidiomycota</taxon>
        <taxon>Agaricomycotina</taxon>
        <taxon>Agaricomycetes</taxon>
        <taxon>Agaricomycetidae</taxon>
        <taxon>Boletales</taxon>
        <taxon>Sclerodermatineae</taxon>
        <taxon>Pisolithaceae</taxon>
        <taxon>Pisolithus</taxon>
    </lineage>
</organism>
<evidence type="ECO:0008006" key="3">
    <source>
        <dbReference type="Google" id="ProtNLM"/>
    </source>
</evidence>
<proteinExistence type="predicted"/>
<dbReference type="InParanoid" id="A0A0C3JXJ8"/>
<dbReference type="OrthoDB" id="301415at2759"/>
<keyword evidence="2" id="KW-1185">Reference proteome</keyword>
<dbReference type="Proteomes" id="UP000054217">
    <property type="component" value="Unassembled WGS sequence"/>
</dbReference>
<dbReference type="STRING" id="870435.A0A0C3JXJ8"/>